<dbReference type="WBParaSite" id="GPUH_0002363501-mRNA-1">
    <property type="protein sequence ID" value="GPUH_0002363501-mRNA-1"/>
    <property type="gene ID" value="GPUH_0002363501"/>
</dbReference>
<protein>
    <submittedName>
        <fullName evidence="1">Dynamin_M domain-containing protein</fullName>
    </submittedName>
</protein>
<proteinExistence type="predicted"/>
<accession>A0A183ERL4</accession>
<reference evidence="1" key="1">
    <citation type="submission" date="2016-06" db="UniProtKB">
        <authorList>
            <consortium name="WormBaseParasite"/>
        </authorList>
    </citation>
    <scope>IDENTIFICATION</scope>
</reference>
<name>A0A183ERL4_9BILA</name>
<organism evidence="1">
    <name type="scientific">Gongylonema pulchrum</name>
    <dbReference type="NCBI Taxonomy" id="637853"/>
    <lineage>
        <taxon>Eukaryota</taxon>
        <taxon>Metazoa</taxon>
        <taxon>Ecdysozoa</taxon>
        <taxon>Nematoda</taxon>
        <taxon>Chromadorea</taxon>
        <taxon>Rhabditida</taxon>
        <taxon>Spirurina</taxon>
        <taxon>Spiruromorpha</taxon>
        <taxon>Spiruroidea</taxon>
        <taxon>Gongylonematidae</taxon>
        <taxon>Gongylonema</taxon>
    </lineage>
</organism>
<dbReference type="AlphaFoldDB" id="A0A183ERL4"/>
<sequence>LADRLRQHIPAIRAVQALEKAKFYTPNDDFQSVLFNKFVTNSKLERYVDQVCDSTPRVSHVATQTDFLPQRMLASVEEELQSSNGNCFLSMSDSFLISLFLVDGFSTGSSTLDFFGNDLKVDTSAVVCVKCWSFLKIAALKVHASRPRFAPNSAADPTIPRQIALMPRACCRMLIATSTSRTYVRNPS</sequence>
<evidence type="ECO:0000313" key="1">
    <source>
        <dbReference type="WBParaSite" id="GPUH_0002363501-mRNA-1"/>
    </source>
</evidence>